<evidence type="ECO:0000256" key="1">
    <source>
        <dbReference type="ARBA" id="ARBA00004123"/>
    </source>
</evidence>
<keyword evidence="6" id="KW-0238">DNA-binding</keyword>
<keyword evidence="7" id="KW-0539">Nucleus</keyword>
<dbReference type="InterPro" id="IPR050589">
    <property type="entry name" value="Ikaros_C2H2-ZF"/>
</dbReference>
<dbReference type="GO" id="GO:0000978">
    <property type="term" value="F:RNA polymerase II cis-regulatory region sequence-specific DNA binding"/>
    <property type="evidence" value="ECO:0007669"/>
    <property type="project" value="TreeGrafter"/>
</dbReference>
<dbReference type="InterPro" id="IPR013087">
    <property type="entry name" value="Znf_C2H2_type"/>
</dbReference>
<sequence length="293" mass="33885">MAESTDTVFIDVASPSQFALVDTAMTDTTMTNITLNDTTDQPKLDAETVDPDNPSLVVLTAQPRRIRCPECDRYTAETEEKMLRHIRKKHRGENPFQCYMCDYSTYNKVLFEEHVRIHQGIKPYKCSHCPYRSVSKKNTKKHELIHRPDNPHKCEQCGFIARHVRALRHHVLSHSTETTVEECSMCLMKFNSEQKYNSHRRSRKRCPECKKMFCSRIYQDHLSSIHGVQKTAKKQNSKKAASFKCAICGWEASSKPRILLHLIHHPDQEVDESVVDTLILRELGIMSEHKSSD</sequence>
<name>A0A2H1V402_SPOFR</name>
<dbReference type="GO" id="GO:0006357">
    <property type="term" value="P:regulation of transcription by RNA polymerase II"/>
    <property type="evidence" value="ECO:0007669"/>
    <property type="project" value="TreeGrafter"/>
</dbReference>
<keyword evidence="4 8" id="KW-0863">Zinc-finger</keyword>
<reference evidence="10" key="1">
    <citation type="submission" date="2016-07" db="EMBL/GenBank/DDBJ databases">
        <authorList>
            <person name="Bretaudeau A."/>
        </authorList>
    </citation>
    <scope>NUCLEOTIDE SEQUENCE</scope>
    <source>
        <strain evidence="10">Rice</strain>
        <tissue evidence="10">Whole body</tissue>
    </source>
</reference>
<dbReference type="GO" id="GO:0008270">
    <property type="term" value="F:zinc ion binding"/>
    <property type="evidence" value="ECO:0007669"/>
    <property type="project" value="UniProtKB-KW"/>
</dbReference>
<feature type="domain" description="C2H2-type" evidence="9">
    <location>
        <begin position="124"/>
        <end position="151"/>
    </location>
</feature>
<dbReference type="PANTHER" id="PTHR24404">
    <property type="entry name" value="ZINC FINGER PROTEIN"/>
    <property type="match status" value="1"/>
</dbReference>
<keyword evidence="2" id="KW-0479">Metal-binding</keyword>
<dbReference type="EMBL" id="ODYU01000561">
    <property type="protein sequence ID" value="SOQ35529.1"/>
    <property type="molecule type" value="Genomic_DNA"/>
</dbReference>
<proteinExistence type="predicted"/>
<organism evidence="10">
    <name type="scientific">Spodoptera frugiperda</name>
    <name type="common">Fall armyworm</name>
    <dbReference type="NCBI Taxonomy" id="7108"/>
    <lineage>
        <taxon>Eukaryota</taxon>
        <taxon>Metazoa</taxon>
        <taxon>Ecdysozoa</taxon>
        <taxon>Arthropoda</taxon>
        <taxon>Hexapoda</taxon>
        <taxon>Insecta</taxon>
        <taxon>Pterygota</taxon>
        <taxon>Neoptera</taxon>
        <taxon>Endopterygota</taxon>
        <taxon>Lepidoptera</taxon>
        <taxon>Glossata</taxon>
        <taxon>Ditrysia</taxon>
        <taxon>Noctuoidea</taxon>
        <taxon>Noctuidae</taxon>
        <taxon>Amphipyrinae</taxon>
        <taxon>Spodoptera</taxon>
    </lineage>
</organism>
<evidence type="ECO:0000256" key="4">
    <source>
        <dbReference type="ARBA" id="ARBA00022771"/>
    </source>
</evidence>
<dbReference type="SMART" id="SM00355">
    <property type="entry name" value="ZnF_C2H2"/>
    <property type="match status" value="7"/>
</dbReference>
<gene>
    <name evidence="10" type="ORF">SFRICE_002231</name>
</gene>
<evidence type="ECO:0000256" key="2">
    <source>
        <dbReference type="ARBA" id="ARBA00022723"/>
    </source>
</evidence>
<dbReference type="GO" id="GO:0003700">
    <property type="term" value="F:DNA-binding transcription factor activity"/>
    <property type="evidence" value="ECO:0007669"/>
    <property type="project" value="TreeGrafter"/>
</dbReference>
<evidence type="ECO:0000256" key="6">
    <source>
        <dbReference type="ARBA" id="ARBA00023125"/>
    </source>
</evidence>
<keyword evidence="5" id="KW-0862">Zinc</keyword>
<keyword evidence="3" id="KW-0677">Repeat</keyword>
<evidence type="ECO:0000256" key="8">
    <source>
        <dbReference type="PROSITE-ProRule" id="PRU00042"/>
    </source>
</evidence>
<dbReference type="GO" id="GO:0005634">
    <property type="term" value="C:nucleus"/>
    <property type="evidence" value="ECO:0007669"/>
    <property type="project" value="UniProtKB-SubCell"/>
</dbReference>
<dbReference type="InterPro" id="IPR036236">
    <property type="entry name" value="Znf_C2H2_sf"/>
</dbReference>
<dbReference type="Gene3D" id="3.30.160.60">
    <property type="entry name" value="Classic Zinc Finger"/>
    <property type="match status" value="3"/>
</dbReference>
<dbReference type="AlphaFoldDB" id="A0A2H1V402"/>
<protein>
    <submittedName>
        <fullName evidence="10">SFRICE_002231</fullName>
    </submittedName>
</protein>
<evidence type="ECO:0000313" key="10">
    <source>
        <dbReference type="EMBL" id="SOQ35529.1"/>
    </source>
</evidence>
<accession>A0A2H1V402</accession>
<dbReference type="PANTHER" id="PTHR24404:SF114">
    <property type="entry name" value="KLUMPFUSS, ISOFORM B-RELATED"/>
    <property type="match status" value="1"/>
</dbReference>
<evidence type="ECO:0000259" key="9">
    <source>
        <dbReference type="PROSITE" id="PS50157"/>
    </source>
</evidence>
<feature type="domain" description="C2H2-type" evidence="9">
    <location>
        <begin position="96"/>
        <end position="123"/>
    </location>
</feature>
<feature type="domain" description="C2H2-type" evidence="9">
    <location>
        <begin position="152"/>
        <end position="179"/>
    </location>
</feature>
<comment type="subcellular location">
    <subcellularLocation>
        <location evidence="1">Nucleus</location>
    </subcellularLocation>
</comment>
<dbReference type="PROSITE" id="PS50157">
    <property type="entry name" value="ZINC_FINGER_C2H2_2"/>
    <property type="match status" value="3"/>
</dbReference>
<evidence type="ECO:0000256" key="3">
    <source>
        <dbReference type="ARBA" id="ARBA00022737"/>
    </source>
</evidence>
<evidence type="ECO:0000256" key="5">
    <source>
        <dbReference type="ARBA" id="ARBA00022833"/>
    </source>
</evidence>
<evidence type="ECO:0000256" key="7">
    <source>
        <dbReference type="ARBA" id="ARBA00023242"/>
    </source>
</evidence>
<dbReference type="SUPFAM" id="SSF57667">
    <property type="entry name" value="beta-beta-alpha zinc fingers"/>
    <property type="match status" value="3"/>
</dbReference>